<dbReference type="OrthoDB" id="7707524at2"/>
<accession>A0A7X1ZCC7</accession>
<evidence type="ECO:0000313" key="2">
    <source>
        <dbReference type="Proteomes" id="UP000434582"/>
    </source>
</evidence>
<comment type="caution">
    <text evidence="1">The sequence shown here is derived from an EMBL/GenBank/DDBJ whole genome shotgun (WGS) entry which is preliminary data.</text>
</comment>
<sequence length="130" mass="13854">MAPRPSHAQDDPATRSGLEIDLNKTEAVEGGCRSYFLFRNDTGTTWDAFELSLAILDRDGVIAQLLTIDAAPLPAGRSALKLFDIPDIACGDIGEIILHDIATCADASGARSDCFEVVRLVSRSGIPLVP</sequence>
<dbReference type="EMBL" id="WIVE01000007">
    <property type="protein sequence ID" value="MQX35718.1"/>
    <property type="molecule type" value="Genomic_DNA"/>
</dbReference>
<proteinExistence type="predicted"/>
<organism evidence="1 2">
    <name type="scientific">Roseospira navarrensis</name>
    <dbReference type="NCBI Taxonomy" id="140058"/>
    <lineage>
        <taxon>Bacteria</taxon>
        <taxon>Pseudomonadati</taxon>
        <taxon>Pseudomonadota</taxon>
        <taxon>Alphaproteobacteria</taxon>
        <taxon>Rhodospirillales</taxon>
        <taxon>Rhodospirillaceae</taxon>
        <taxon>Roseospira</taxon>
    </lineage>
</organism>
<name>A0A7X1ZCC7_9PROT</name>
<gene>
    <name evidence="1" type="ORF">GHC57_04215</name>
</gene>
<reference evidence="1 2" key="1">
    <citation type="submission" date="2019-10" db="EMBL/GenBank/DDBJ databases">
        <title>Draft whole-genome sequence of the purple nonsulfur photosynthetic bacterium Roseospira navarrensis DSM 15114.</title>
        <authorList>
            <person name="Kyndt J.A."/>
            <person name="Meyer T.E."/>
        </authorList>
    </citation>
    <scope>NUCLEOTIDE SEQUENCE [LARGE SCALE GENOMIC DNA]</scope>
    <source>
        <strain evidence="1 2">DSM 15114</strain>
    </source>
</reference>
<dbReference type="AlphaFoldDB" id="A0A7X1ZCC7"/>
<keyword evidence="2" id="KW-1185">Reference proteome</keyword>
<protein>
    <submittedName>
        <fullName evidence="1">Uncharacterized protein</fullName>
    </submittedName>
</protein>
<evidence type="ECO:0000313" key="1">
    <source>
        <dbReference type="EMBL" id="MQX35718.1"/>
    </source>
</evidence>
<dbReference type="Proteomes" id="UP000434582">
    <property type="component" value="Unassembled WGS sequence"/>
</dbReference>